<sequence>MGGASWGLRNYNGETLIHVRRAFLGFVEEMNFKLVAAVWVIQSMEHHRRNRVILAFQDEDLVGMVLRPKTWTSFGFMSSEILRLQSYVAYGGPRWSNDLFDGEKT</sequence>
<organism evidence="1">
    <name type="scientific">Brassica cretica</name>
    <name type="common">Mustard</name>
    <dbReference type="NCBI Taxonomy" id="69181"/>
    <lineage>
        <taxon>Eukaryota</taxon>
        <taxon>Viridiplantae</taxon>
        <taxon>Streptophyta</taxon>
        <taxon>Embryophyta</taxon>
        <taxon>Tracheophyta</taxon>
        <taxon>Spermatophyta</taxon>
        <taxon>Magnoliopsida</taxon>
        <taxon>eudicotyledons</taxon>
        <taxon>Gunneridae</taxon>
        <taxon>Pentapetalae</taxon>
        <taxon>rosids</taxon>
        <taxon>malvids</taxon>
        <taxon>Brassicales</taxon>
        <taxon>Brassicaceae</taxon>
        <taxon>Brassiceae</taxon>
        <taxon>Brassica</taxon>
    </lineage>
</organism>
<accession>A0A8S9L7M1</accession>
<dbReference type="EMBL" id="QGKY02000094">
    <property type="protein sequence ID" value="KAF2601981.1"/>
    <property type="molecule type" value="Genomic_DNA"/>
</dbReference>
<proteinExistence type="predicted"/>
<comment type="caution">
    <text evidence="1">The sequence shown here is derived from an EMBL/GenBank/DDBJ whole genome shotgun (WGS) entry which is preliminary data.</text>
</comment>
<dbReference type="AlphaFoldDB" id="A0A8S9L7M1"/>
<protein>
    <submittedName>
        <fullName evidence="1">Uncharacterized protein</fullName>
    </submittedName>
</protein>
<name>A0A8S9L7M1_BRACR</name>
<gene>
    <name evidence="1" type="ORF">F2Q70_00024541</name>
</gene>
<evidence type="ECO:0000313" key="1">
    <source>
        <dbReference type="EMBL" id="KAF2601981.1"/>
    </source>
</evidence>
<reference evidence="1" key="1">
    <citation type="submission" date="2019-12" db="EMBL/GenBank/DDBJ databases">
        <title>Genome sequencing and annotation of Brassica cretica.</title>
        <authorList>
            <person name="Studholme D.J."/>
            <person name="Sarris P.F."/>
        </authorList>
    </citation>
    <scope>NUCLEOTIDE SEQUENCE</scope>
    <source>
        <strain evidence="1">PFS-102/07</strain>
        <tissue evidence="1">Leaf</tissue>
    </source>
</reference>